<evidence type="ECO:0000313" key="2">
    <source>
        <dbReference type="Proteomes" id="UP001589609"/>
    </source>
</evidence>
<dbReference type="RefSeq" id="WP_379951758.1">
    <property type="nucleotide sequence ID" value="NZ_JBHMAF010000194.1"/>
</dbReference>
<proteinExistence type="predicted"/>
<keyword evidence="2" id="KW-1185">Reference proteome</keyword>
<dbReference type="Proteomes" id="UP001589609">
    <property type="component" value="Unassembled WGS sequence"/>
</dbReference>
<sequence length="685" mass="75696">MKRPWKVMSTVSVAAALLISVGCTQKSTVKEDEKSSEYKAPVTDYTFDTAANMFAYAEFELSGEPLAESLGLDLDLLDAKKVNKPTEFDYIAGIESYEYSEEAMYEVVEKSGLGLHLLNGPVVEKMAKEAGKQSPALLEDRFYALADSVGYPKEEIFRNMYPTFIEYSSGDPHYTQKLDTSVYAKNEDKTYVPVYQVDFKTLRWDRDKMGKTLTPSAYGGAFLKQSLWAGDFLGGFHTVDKDEELEATSSTQDSDPNVRLGVSSADGFQGVVLTEEIWNKLAYIRDGLFYNSSTKQLTSGTGSKYNPSEGLVYLPHEIKVTEEGAEAAKASKLEVTDARSLLRDQWLMLWPSSEFYGMTDQRPENGAVNPAFRAAFDGAPFAAAAKENIDGSSSNDVKAYDPYSVNRDVLLQVFKNLEAMHFNKEAGAFVSSHDGVKQGDYVDTFDAGYTLEALRIFERAIDGLPVGYASGEDAKGLQTEEGKLALEMMKKQADFMIANMMTNSGLVANGFTIGKGQDEKAATLEAQLGAIRGLTAVYLATKDEKYREAARNLYNAVDTQMWNKDLHVYETAKGEMKYTPFTAGSLSATLRLALLNLGNEESDKEQYPSLEKDTVISRYVDFYNKVIDGPSLKEGMQASEFWDTGDFYKEGDKSGNTDGDMVPQLQAGHGKYGIAPVLVNVEIQK</sequence>
<dbReference type="InterPro" id="IPR008928">
    <property type="entry name" value="6-hairpin_glycosidase_sf"/>
</dbReference>
<dbReference type="EMBL" id="JBHMAF010000194">
    <property type="protein sequence ID" value="MFB9761612.1"/>
    <property type="molecule type" value="Genomic_DNA"/>
</dbReference>
<gene>
    <name evidence="1" type="ORF">ACFFMS_25570</name>
</gene>
<organism evidence="1 2">
    <name type="scientific">Ectobacillus funiculus</name>
    <dbReference type="NCBI Taxonomy" id="137993"/>
    <lineage>
        <taxon>Bacteria</taxon>
        <taxon>Bacillati</taxon>
        <taxon>Bacillota</taxon>
        <taxon>Bacilli</taxon>
        <taxon>Bacillales</taxon>
        <taxon>Bacillaceae</taxon>
        <taxon>Ectobacillus</taxon>
    </lineage>
</organism>
<reference evidence="1 2" key="1">
    <citation type="submission" date="2024-09" db="EMBL/GenBank/DDBJ databases">
        <authorList>
            <person name="Sun Q."/>
            <person name="Mori K."/>
        </authorList>
    </citation>
    <scope>NUCLEOTIDE SEQUENCE [LARGE SCALE GENOMIC DNA]</scope>
    <source>
        <strain evidence="1 2">JCM 11201</strain>
    </source>
</reference>
<comment type="caution">
    <text evidence="1">The sequence shown here is derived from an EMBL/GenBank/DDBJ whole genome shotgun (WGS) entry which is preliminary data.</text>
</comment>
<evidence type="ECO:0000313" key="1">
    <source>
        <dbReference type="EMBL" id="MFB9761612.1"/>
    </source>
</evidence>
<accession>A0ABV5WM09</accession>
<name>A0ABV5WM09_9BACI</name>
<dbReference type="SUPFAM" id="SSF48208">
    <property type="entry name" value="Six-hairpin glycosidases"/>
    <property type="match status" value="1"/>
</dbReference>
<protein>
    <submittedName>
        <fullName evidence="1">Uncharacterized protein</fullName>
    </submittedName>
</protein>
<dbReference type="PROSITE" id="PS51257">
    <property type="entry name" value="PROKAR_LIPOPROTEIN"/>
    <property type="match status" value="1"/>
</dbReference>